<evidence type="ECO:0000313" key="3">
    <source>
        <dbReference type="EMBL" id="HIU91804.1"/>
    </source>
</evidence>
<protein>
    <recommendedName>
        <fullName evidence="5">Tetratricopeptide repeat protein</fullName>
    </recommendedName>
</protein>
<keyword evidence="2" id="KW-0732">Signal</keyword>
<comment type="caution">
    <text evidence="3">The sequence shown here is derived from an EMBL/GenBank/DDBJ whole genome shotgun (WGS) entry which is preliminary data.</text>
</comment>
<feature type="chain" id="PRO_5039731346" description="Tetratricopeptide repeat protein" evidence="2">
    <location>
        <begin position="19"/>
        <end position="178"/>
    </location>
</feature>
<organism evidence="3 4">
    <name type="scientific">Candidatus Limenecus avicola</name>
    <dbReference type="NCBI Taxonomy" id="2840847"/>
    <lineage>
        <taxon>Bacteria</taxon>
        <taxon>Bacillati</taxon>
        <taxon>Bacillota</taxon>
        <taxon>Clostridia</taxon>
        <taxon>Eubacteriales</taxon>
        <taxon>Clostridiaceae</taxon>
        <taxon>Clostridiaceae incertae sedis</taxon>
        <taxon>Candidatus Limenecus</taxon>
    </lineage>
</organism>
<feature type="signal peptide" evidence="2">
    <location>
        <begin position="1"/>
        <end position="18"/>
    </location>
</feature>
<evidence type="ECO:0008006" key="5">
    <source>
        <dbReference type="Google" id="ProtNLM"/>
    </source>
</evidence>
<feature type="compositionally biased region" description="Polar residues" evidence="1">
    <location>
        <begin position="148"/>
        <end position="178"/>
    </location>
</feature>
<dbReference type="Proteomes" id="UP000886748">
    <property type="component" value="Unassembled WGS sequence"/>
</dbReference>
<dbReference type="EMBL" id="DVOD01000013">
    <property type="protein sequence ID" value="HIU91804.1"/>
    <property type="molecule type" value="Genomic_DNA"/>
</dbReference>
<dbReference type="SUPFAM" id="SSF48452">
    <property type="entry name" value="TPR-like"/>
    <property type="match status" value="1"/>
</dbReference>
<name>A0A9D1MZ19_9CLOT</name>
<evidence type="ECO:0000256" key="2">
    <source>
        <dbReference type="SAM" id="SignalP"/>
    </source>
</evidence>
<reference evidence="3" key="2">
    <citation type="journal article" date="2021" name="PeerJ">
        <title>Extensive microbial diversity within the chicken gut microbiome revealed by metagenomics and culture.</title>
        <authorList>
            <person name="Gilroy R."/>
            <person name="Ravi A."/>
            <person name="Getino M."/>
            <person name="Pursley I."/>
            <person name="Horton D.L."/>
            <person name="Alikhan N.F."/>
            <person name="Baker D."/>
            <person name="Gharbi K."/>
            <person name="Hall N."/>
            <person name="Watson M."/>
            <person name="Adriaenssens E.M."/>
            <person name="Foster-Nyarko E."/>
            <person name="Jarju S."/>
            <person name="Secka A."/>
            <person name="Antonio M."/>
            <person name="Oren A."/>
            <person name="Chaudhuri R.R."/>
            <person name="La Ragione R."/>
            <person name="Hildebrand F."/>
            <person name="Pallen M.J."/>
        </authorList>
    </citation>
    <scope>NUCLEOTIDE SEQUENCE</scope>
    <source>
        <strain evidence="3">CHK154-7741</strain>
    </source>
</reference>
<dbReference type="Gene3D" id="1.25.40.10">
    <property type="entry name" value="Tetratricopeptide repeat domain"/>
    <property type="match status" value="1"/>
</dbReference>
<dbReference type="InterPro" id="IPR011990">
    <property type="entry name" value="TPR-like_helical_dom_sf"/>
</dbReference>
<evidence type="ECO:0000313" key="4">
    <source>
        <dbReference type="Proteomes" id="UP000886748"/>
    </source>
</evidence>
<evidence type="ECO:0000256" key="1">
    <source>
        <dbReference type="SAM" id="MobiDB-lite"/>
    </source>
</evidence>
<sequence length="178" mass="19370">MKKTLILLLIGMIVFSMASMDSLAAKKSKKSAGSITQEDMTSMSETIDRLTRKVYANSLFSPADNASMIEIKIKLDNQMLIAPDITLAPLYYKAANLYKAREYKQEAIDCYQTILENFPDTALAPKAKQALTAMGIAVVEPNEKEGETTGQAANAPEEQTTATEQPAQPAEDTQASAQ</sequence>
<gene>
    <name evidence="3" type="ORF">IAD26_01575</name>
</gene>
<proteinExistence type="predicted"/>
<reference evidence="3" key="1">
    <citation type="submission" date="2020-10" db="EMBL/GenBank/DDBJ databases">
        <authorList>
            <person name="Gilroy R."/>
        </authorList>
    </citation>
    <scope>NUCLEOTIDE SEQUENCE</scope>
    <source>
        <strain evidence="3">CHK154-7741</strain>
    </source>
</reference>
<dbReference type="AlphaFoldDB" id="A0A9D1MZ19"/>
<accession>A0A9D1MZ19</accession>
<feature type="region of interest" description="Disordered" evidence="1">
    <location>
        <begin position="140"/>
        <end position="178"/>
    </location>
</feature>